<dbReference type="AlphaFoldDB" id="A0A484G0T5"/>
<reference evidence="2" key="2">
    <citation type="journal article" date="2019" name="Mol. Plant Microbe Interact.">
        <title>Genome sequence resources for four phytopathogenic fungi from the Colletotrichum orbiculare species complex.</title>
        <authorList>
            <person name="Gan P."/>
            <person name="Tsushima A."/>
            <person name="Narusaka M."/>
            <person name="Narusaka Y."/>
            <person name="Takano Y."/>
            <person name="Kubo Y."/>
            <person name="Shirasu K."/>
        </authorList>
    </citation>
    <scope>GENOME REANNOTATION</scope>
    <source>
        <strain evidence="2">104-T / ATCC 96160 / CBS 514.97 / LARS 414 / MAFF 240422</strain>
    </source>
</reference>
<evidence type="ECO:0000313" key="1">
    <source>
        <dbReference type="EMBL" id="TDZ23782.1"/>
    </source>
</evidence>
<dbReference type="EMBL" id="AMCV02000005">
    <property type="protein sequence ID" value="TDZ23782.1"/>
    <property type="molecule type" value="Genomic_DNA"/>
</dbReference>
<proteinExistence type="predicted"/>
<evidence type="ECO:0000313" key="2">
    <source>
        <dbReference type="Proteomes" id="UP000014480"/>
    </source>
</evidence>
<dbReference type="STRING" id="1213857.A0A484G0T5"/>
<protein>
    <submittedName>
        <fullName evidence="1">Uncharacterized protein</fullName>
    </submittedName>
</protein>
<dbReference type="OrthoDB" id="10483284at2759"/>
<keyword evidence="2" id="KW-1185">Reference proteome</keyword>
<dbReference type="Proteomes" id="UP000014480">
    <property type="component" value="Unassembled WGS sequence"/>
</dbReference>
<gene>
    <name evidence="1" type="ORF">Cob_v003492</name>
</gene>
<comment type="caution">
    <text evidence="1">The sequence shown here is derived from an EMBL/GenBank/DDBJ whole genome shotgun (WGS) entry which is preliminary data.</text>
</comment>
<accession>A0A484G0T5</accession>
<reference evidence="2" key="1">
    <citation type="journal article" date="2013" name="New Phytol.">
        <title>Comparative genomic and transcriptomic analyses reveal the hemibiotrophic stage shift of Colletotrichum fungi.</title>
        <authorList>
            <person name="Gan P."/>
            <person name="Ikeda K."/>
            <person name="Irieda H."/>
            <person name="Narusaka M."/>
            <person name="O'Connell R.J."/>
            <person name="Narusaka Y."/>
            <person name="Takano Y."/>
            <person name="Kubo Y."/>
            <person name="Shirasu K."/>
        </authorList>
    </citation>
    <scope>NUCLEOTIDE SEQUENCE [LARGE SCALE GENOMIC DNA]</scope>
    <source>
        <strain evidence="2">104-T / ATCC 96160 / CBS 514.97 / LARS 414 / MAFF 240422</strain>
    </source>
</reference>
<sequence length="169" mass="18355">MSSSITQMTMVLRSKGSESVTYCIIHEAASTVITKPYGNHAAALLPVPYSSNEEDLAAVKFSTTELKANTRSTGKFAVTLVEPVGLSADVFPIHGGWINIIGSTNDSLRVTYTAIVQNSKVWTDAWPDPVIEARDNLTIKENDTFSTAIEDIFTIGLTFYSPRASFLST</sequence>
<organism evidence="1 2">
    <name type="scientific">Colletotrichum orbiculare (strain 104-T / ATCC 96160 / CBS 514.97 / LARS 414 / MAFF 240422)</name>
    <name type="common">Cucumber anthracnose fungus</name>
    <name type="synonym">Colletotrichum lagenarium</name>
    <dbReference type="NCBI Taxonomy" id="1213857"/>
    <lineage>
        <taxon>Eukaryota</taxon>
        <taxon>Fungi</taxon>
        <taxon>Dikarya</taxon>
        <taxon>Ascomycota</taxon>
        <taxon>Pezizomycotina</taxon>
        <taxon>Sordariomycetes</taxon>
        <taxon>Hypocreomycetidae</taxon>
        <taxon>Glomerellales</taxon>
        <taxon>Glomerellaceae</taxon>
        <taxon>Colletotrichum</taxon>
        <taxon>Colletotrichum orbiculare species complex</taxon>
    </lineage>
</organism>
<name>A0A484G0T5_COLOR</name>